<evidence type="ECO:0000313" key="7">
    <source>
        <dbReference type="EMBL" id="KAG8454246.1"/>
    </source>
</evidence>
<dbReference type="SUPFAM" id="SSF50985">
    <property type="entry name" value="RCC1/BLIP-II"/>
    <property type="match status" value="1"/>
</dbReference>
<dbReference type="InterPro" id="IPR000408">
    <property type="entry name" value="Reg_chr_condens"/>
</dbReference>
<feature type="repeat" description="RCC1" evidence="5">
    <location>
        <begin position="156"/>
        <end position="208"/>
    </location>
</feature>
<dbReference type="AlphaFoldDB" id="A0A8T2KIP7"/>
<organism evidence="7 8">
    <name type="scientific">Hymenochirus boettgeri</name>
    <name type="common">Congo dwarf clawed frog</name>
    <dbReference type="NCBI Taxonomy" id="247094"/>
    <lineage>
        <taxon>Eukaryota</taxon>
        <taxon>Metazoa</taxon>
        <taxon>Chordata</taxon>
        <taxon>Craniata</taxon>
        <taxon>Vertebrata</taxon>
        <taxon>Euteleostomi</taxon>
        <taxon>Amphibia</taxon>
        <taxon>Batrachia</taxon>
        <taxon>Anura</taxon>
        <taxon>Pipoidea</taxon>
        <taxon>Pipidae</taxon>
        <taxon>Pipinae</taxon>
        <taxon>Hymenochirus</taxon>
    </lineage>
</organism>
<keyword evidence="2" id="KW-0677">Repeat</keyword>
<sequence length="877" mass="98895">MYCWGDNCFGQLGLSEEEKGAVHFTENNCIERPECVQKVACGEKHTLFLMEDGTVLSCGLNHHGQLCRKGNTNSLEQIGSLETHTIVDISCGANHSVAVCDEGNVFTWGDGSKGQLGTGKFPLKNMTPKKITGLFNTKILQVSCGNFHTISLSEDGRVFSWGQNTNGQLGLGTQIPDQASPQFVKSLKGMPLVQVTAGGSQSFALSMLGTVFAWGKNNAGQLGFKSDPKKAGTFKPYAVNSLRNLDVAFISCGEEHTAVLTKDGSVYTFGDDTYGQLGQYSGNQTPVPQKIEDFAGQVTQVACGSNLFTELHKDKRVSELICSNIKNDLIPELNSLPLLYEAFLIFVLLPESLLLNNTGLSLAVPFAKVVNDLNDNSLKILEALWSSLEAPSLTKQIQFLKNAVMLSVLSVKDDMDPGTKDLLQMLKKLYKANLKAKCIVPISTFCMNELCPLIVLPWDINNWRLWQSKQEPDENVFPAIYCRFPFIFTFITKVQVLHLDSLQQRQTAKLLAQQELLENRMQGRSDLPMIPLLHLVVKRSHLVEDTLHKLSIVEDCNLKKDLLVEFQGEKPLDPGMLKREFFQILFETMINPDYGMFSCSEPLLPLWFPSTPKVEKKRYFFFGILCGLAIYNQVVIYLPFPLALFKKLLGKKSTLEDLKELNPTVGRSMQDLLDADNIAAENMDLYFCISWENKTAELIPNGTFIRVNNSNKQDFVNKYIDWIFNKSVTETYEEFQRGLYKVCNKDIISFFQPEELMTLVAGDSNYDWNKFQQLTIYLEKYSQDHPTIKMFWKVFHALPLDQKKGFLIFVTGNNKVPIFGSDVFAMKISSFRVSDEAYLPEAQTCIQMLFLPEYSNIRTLKKKLLLAIDHNMGYEKI</sequence>
<dbReference type="PANTHER" id="PTHR45622:SF11">
    <property type="entry name" value="E3 UBIQUITIN-PROTEIN LIGASE HERC6-RELATED"/>
    <property type="match status" value="1"/>
</dbReference>
<dbReference type="PROSITE" id="PS00626">
    <property type="entry name" value="RCC1_2"/>
    <property type="match status" value="4"/>
</dbReference>
<dbReference type="CDD" id="cd00078">
    <property type="entry name" value="HECTc"/>
    <property type="match status" value="1"/>
</dbReference>
<feature type="repeat" description="RCC1" evidence="5">
    <location>
        <begin position="53"/>
        <end position="102"/>
    </location>
</feature>
<dbReference type="Gene3D" id="3.30.2410.10">
    <property type="entry name" value="Hect, E3 ligase catalytic domain"/>
    <property type="match status" value="1"/>
</dbReference>
<dbReference type="SMART" id="SM00119">
    <property type="entry name" value="HECTc"/>
    <property type="match status" value="1"/>
</dbReference>
<feature type="repeat" description="RCC1" evidence="5">
    <location>
        <begin position="103"/>
        <end position="155"/>
    </location>
</feature>
<dbReference type="InterPro" id="IPR035983">
    <property type="entry name" value="Hect_E3_ubiquitin_ligase"/>
</dbReference>
<accession>A0A8T2KIP7</accession>
<dbReference type="GO" id="GO:0005737">
    <property type="term" value="C:cytoplasm"/>
    <property type="evidence" value="ECO:0007669"/>
    <property type="project" value="TreeGrafter"/>
</dbReference>
<feature type="repeat" description="RCC1" evidence="5">
    <location>
        <begin position="264"/>
        <end position="314"/>
    </location>
</feature>
<feature type="repeat" description="RCC1" evidence="5">
    <location>
        <begin position="1"/>
        <end position="52"/>
    </location>
</feature>
<evidence type="ECO:0000256" key="5">
    <source>
        <dbReference type="PROSITE-ProRule" id="PRU00235"/>
    </source>
</evidence>
<dbReference type="Proteomes" id="UP000812440">
    <property type="component" value="Chromosome 1"/>
</dbReference>
<dbReference type="Gene3D" id="3.90.1750.10">
    <property type="entry name" value="Hect, E3 ligase catalytic domains"/>
    <property type="match status" value="1"/>
</dbReference>
<comment type="caution">
    <text evidence="7">The sequence shown here is derived from an EMBL/GenBank/DDBJ whole genome shotgun (WGS) entry which is preliminary data.</text>
</comment>
<dbReference type="GO" id="GO:0004842">
    <property type="term" value="F:ubiquitin-protein transferase activity"/>
    <property type="evidence" value="ECO:0007669"/>
    <property type="project" value="InterPro"/>
</dbReference>
<dbReference type="SUPFAM" id="SSF56204">
    <property type="entry name" value="Hect, E3 ligase catalytic domain"/>
    <property type="match status" value="1"/>
</dbReference>
<evidence type="ECO:0000259" key="6">
    <source>
        <dbReference type="PROSITE" id="PS50237"/>
    </source>
</evidence>
<dbReference type="Gene3D" id="3.30.2160.10">
    <property type="entry name" value="Hect, E3 ligase catalytic domain"/>
    <property type="match status" value="1"/>
</dbReference>
<evidence type="ECO:0000313" key="8">
    <source>
        <dbReference type="Proteomes" id="UP000812440"/>
    </source>
</evidence>
<dbReference type="PRINTS" id="PR00633">
    <property type="entry name" value="RCCNDNSATION"/>
</dbReference>
<dbReference type="EMBL" id="JAACNH010000001">
    <property type="protein sequence ID" value="KAG8454246.1"/>
    <property type="molecule type" value="Genomic_DNA"/>
</dbReference>
<evidence type="ECO:0000256" key="3">
    <source>
        <dbReference type="ARBA" id="ARBA00022786"/>
    </source>
</evidence>
<keyword evidence="1" id="KW-0808">Transferase</keyword>
<keyword evidence="8" id="KW-1185">Reference proteome</keyword>
<evidence type="ECO:0000256" key="4">
    <source>
        <dbReference type="PROSITE-ProRule" id="PRU00104"/>
    </source>
</evidence>
<proteinExistence type="predicted"/>
<dbReference type="Pfam" id="PF00632">
    <property type="entry name" value="HECT"/>
    <property type="match status" value="1"/>
</dbReference>
<evidence type="ECO:0000256" key="2">
    <source>
        <dbReference type="ARBA" id="ARBA00022737"/>
    </source>
</evidence>
<feature type="active site" description="Glycyl thioester intermediate" evidence="4">
    <location>
        <position position="845"/>
    </location>
</feature>
<name>A0A8T2KIP7_9PIPI</name>
<dbReference type="Gene3D" id="2.130.10.30">
    <property type="entry name" value="Regulator of chromosome condensation 1/beta-lactamase-inhibitor protein II"/>
    <property type="match status" value="2"/>
</dbReference>
<gene>
    <name evidence="7" type="ORF">GDO86_000766</name>
</gene>
<dbReference type="InterPro" id="IPR009091">
    <property type="entry name" value="RCC1/BLIP-II"/>
</dbReference>
<dbReference type="InterPro" id="IPR051709">
    <property type="entry name" value="Ub-ligase/GTPase-reg"/>
</dbReference>
<protein>
    <recommendedName>
        <fullName evidence="6">HECT domain-containing protein</fullName>
    </recommendedName>
</protein>
<feature type="domain" description="HECT" evidence="6">
    <location>
        <begin position="554"/>
        <end position="877"/>
    </location>
</feature>
<dbReference type="InterPro" id="IPR058923">
    <property type="entry name" value="RCC1-like_dom"/>
</dbReference>
<dbReference type="FunFam" id="3.30.2410.10:FF:000003">
    <property type="entry name" value="probable E3 ubiquitin-protein ligase HERC4 isoform X1"/>
    <property type="match status" value="1"/>
</dbReference>
<reference evidence="7" key="1">
    <citation type="thesis" date="2020" institute="ProQuest LLC" country="789 East Eisenhower Parkway, Ann Arbor, MI, USA">
        <title>Comparative Genomics and Chromosome Evolution.</title>
        <authorList>
            <person name="Mudd A.B."/>
        </authorList>
    </citation>
    <scope>NUCLEOTIDE SEQUENCE</scope>
    <source>
        <strain evidence="7">Female2</strain>
        <tissue evidence="7">Blood</tissue>
    </source>
</reference>
<dbReference type="InterPro" id="IPR000569">
    <property type="entry name" value="HECT_dom"/>
</dbReference>
<dbReference type="PANTHER" id="PTHR45622">
    <property type="entry name" value="UBIQUITIN-PROTEIN LIGASE E3A-RELATED"/>
    <property type="match status" value="1"/>
</dbReference>
<feature type="repeat" description="RCC1" evidence="5">
    <location>
        <begin position="209"/>
        <end position="263"/>
    </location>
</feature>
<dbReference type="PROSITE" id="PS50237">
    <property type="entry name" value="HECT"/>
    <property type="match status" value="1"/>
</dbReference>
<dbReference type="PROSITE" id="PS50012">
    <property type="entry name" value="RCC1_3"/>
    <property type="match status" value="6"/>
</dbReference>
<dbReference type="OrthoDB" id="8068875at2759"/>
<keyword evidence="3 4" id="KW-0833">Ubl conjugation pathway</keyword>
<evidence type="ECO:0000256" key="1">
    <source>
        <dbReference type="ARBA" id="ARBA00022679"/>
    </source>
</evidence>
<dbReference type="Pfam" id="PF25390">
    <property type="entry name" value="WD40_RLD"/>
    <property type="match status" value="1"/>
</dbReference>